<dbReference type="AlphaFoldDB" id="A0AAD4LHP0"/>
<proteinExistence type="predicted"/>
<comment type="caution">
    <text evidence="2">The sequence shown here is derived from an EMBL/GenBank/DDBJ whole genome shotgun (WGS) entry which is preliminary data.</text>
</comment>
<evidence type="ECO:0000313" key="2">
    <source>
        <dbReference type="EMBL" id="KAH8989832.1"/>
    </source>
</evidence>
<protein>
    <submittedName>
        <fullName evidence="2">Uncharacterized protein</fullName>
    </submittedName>
</protein>
<feature type="region of interest" description="Disordered" evidence="1">
    <location>
        <begin position="139"/>
        <end position="212"/>
    </location>
</feature>
<evidence type="ECO:0000313" key="3">
    <source>
        <dbReference type="Proteomes" id="UP001201163"/>
    </source>
</evidence>
<evidence type="ECO:0000256" key="1">
    <source>
        <dbReference type="SAM" id="MobiDB-lite"/>
    </source>
</evidence>
<gene>
    <name evidence="2" type="ORF">EDB92DRAFT_1816994</name>
</gene>
<reference evidence="2" key="1">
    <citation type="submission" date="2022-01" db="EMBL/GenBank/DDBJ databases">
        <title>Comparative genomics reveals a dynamic genome evolution in the ectomycorrhizal milk-cap (Lactarius) mushrooms.</title>
        <authorList>
            <consortium name="DOE Joint Genome Institute"/>
            <person name="Lebreton A."/>
            <person name="Tang N."/>
            <person name="Kuo A."/>
            <person name="LaButti K."/>
            <person name="Drula E."/>
            <person name="Barry K."/>
            <person name="Clum A."/>
            <person name="Lipzen A."/>
            <person name="Mousain D."/>
            <person name="Ng V."/>
            <person name="Wang R."/>
            <person name="Wang X."/>
            <person name="Dai Y."/>
            <person name="Henrissat B."/>
            <person name="Grigoriev I.V."/>
            <person name="Guerin-Laguette A."/>
            <person name="Yu F."/>
            <person name="Martin F.M."/>
        </authorList>
    </citation>
    <scope>NUCLEOTIDE SEQUENCE</scope>
    <source>
        <strain evidence="2">QP</strain>
    </source>
</reference>
<organism evidence="2 3">
    <name type="scientific">Lactarius akahatsu</name>
    <dbReference type="NCBI Taxonomy" id="416441"/>
    <lineage>
        <taxon>Eukaryota</taxon>
        <taxon>Fungi</taxon>
        <taxon>Dikarya</taxon>
        <taxon>Basidiomycota</taxon>
        <taxon>Agaricomycotina</taxon>
        <taxon>Agaricomycetes</taxon>
        <taxon>Russulales</taxon>
        <taxon>Russulaceae</taxon>
        <taxon>Lactarius</taxon>
    </lineage>
</organism>
<sequence>MSPSLSSEISPRIRPCFSFVPVTLALSDEPSPSPSSVPSPLVPVSSPGSSSARTFSPRIPHSPAASHVTSPFTSRSSSPAVLSSPVARVYSLPASHPRSPTVPLGFALPDERPHSSPVLSPSLVEDDLALIEGVKTSKSSVFDCQPPQKDTRDDEEDGTRFAPRQLIPQEQDARHPKLVTPQSPQRRSHTRPSKNRDRRVTPVSDTSLSDEGERTSFLQHIKAWHAQVTTVQASRLAHPDPQNYAFDHDYENMHRRLKQNSRTN</sequence>
<feature type="compositionally biased region" description="Pro residues" evidence="1">
    <location>
        <begin position="31"/>
        <end position="41"/>
    </location>
</feature>
<feature type="compositionally biased region" description="Low complexity" evidence="1">
    <location>
        <begin position="42"/>
        <end position="51"/>
    </location>
</feature>
<dbReference type="Proteomes" id="UP001201163">
    <property type="component" value="Unassembled WGS sequence"/>
</dbReference>
<dbReference type="EMBL" id="JAKELL010000034">
    <property type="protein sequence ID" value="KAH8989832.1"/>
    <property type="molecule type" value="Genomic_DNA"/>
</dbReference>
<keyword evidence="3" id="KW-1185">Reference proteome</keyword>
<feature type="region of interest" description="Disordered" evidence="1">
    <location>
        <begin position="27"/>
        <end position="80"/>
    </location>
</feature>
<name>A0AAD4LHP0_9AGAM</name>
<accession>A0AAD4LHP0</accession>